<sequence>MEAVDARYHGQAEKVYPSLPASPTLTNPDMILPEYERARSPLAGTEARDHSPLMMWKHSYTAAHAAGPMTPLTPIIYGNGTMLSDIGEVTEVESTPGKHAPSRTRNPAVPSAQEPGLPALFRDEMSKKRSRQNLAMQRDRRCSIESTSTITAQSQGALYADFDDTLSVGDSVFQGDDEDSLASSADDPPALSSLLDLPSHDKMERMSTHSTVSIGQRAEEILANAKMRLTTMEGNLTRARSTLALPREDQFLVERLVAGLGRRVLEGLETVD</sequence>
<protein>
    <submittedName>
        <fullName evidence="2">Uncharacterized protein</fullName>
    </submittedName>
</protein>
<feature type="region of interest" description="Disordered" evidence="1">
    <location>
        <begin position="170"/>
        <end position="191"/>
    </location>
</feature>
<evidence type="ECO:0000313" key="3">
    <source>
        <dbReference type="Proteomes" id="UP001217918"/>
    </source>
</evidence>
<dbReference type="EMBL" id="JAQQPM010000003">
    <property type="protein sequence ID" value="KAK2069677.1"/>
    <property type="molecule type" value="Genomic_DNA"/>
</dbReference>
<feature type="region of interest" description="Disordered" evidence="1">
    <location>
        <begin position="93"/>
        <end position="150"/>
    </location>
</feature>
<dbReference type="AlphaFoldDB" id="A0AAD9MB39"/>
<feature type="compositionally biased region" description="Low complexity" evidence="1">
    <location>
        <begin position="181"/>
        <end position="191"/>
    </location>
</feature>
<name>A0AAD9MB39_9PEZI</name>
<accession>A0AAD9MB39</accession>
<evidence type="ECO:0000256" key="1">
    <source>
        <dbReference type="SAM" id="MobiDB-lite"/>
    </source>
</evidence>
<keyword evidence="3" id="KW-1185">Reference proteome</keyword>
<proteinExistence type="predicted"/>
<dbReference type="Proteomes" id="UP001217918">
    <property type="component" value="Unassembled WGS sequence"/>
</dbReference>
<evidence type="ECO:0000313" key="2">
    <source>
        <dbReference type="EMBL" id="KAK2069677.1"/>
    </source>
</evidence>
<organism evidence="2 3">
    <name type="scientific">Phyllachora maydis</name>
    <dbReference type="NCBI Taxonomy" id="1825666"/>
    <lineage>
        <taxon>Eukaryota</taxon>
        <taxon>Fungi</taxon>
        <taxon>Dikarya</taxon>
        <taxon>Ascomycota</taxon>
        <taxon>Pezizomycotina</taxon>
        <taxon>Sordariomycetes</taxon>
        <taxon>Sordariomycetidae</taxon>
        <taxon>Phyllachorales</taxon>
        <taxon>Phyllachoraceae</taxon>
        <taxon>Phyllachora</taxon>
    </lineage>
</organism>
<reference evidence="2" key="1">
    <citation type="journal article" date="2023" name="Mol. Plant Microbe Interact.">
        <title>Elucidating the Obligate Nature and Biological Capacity of an Invasive Fungal Corn Pathogen.</title>
        <authorList>
            <person name="MacCready J.S."/>
            <person name="Roggenkamp E.M."/>
            <person name="Gdanetz K."/>
            <person name="Chilvers M.I."/>
        </authorList>
    </citation>
    <scope>NUCLEOTIDE SEQUENCE</scope>
    <source>
        <strain evidence="2">PM02</strain>
    </source>
</reference>
<comment type="caution">
    <text evidence="2">The sequence shown here is derived from an EMBL/GenBank/DDBJ whole genome shotgun (WGS) entry which is preliminary data.</text>
</comment>
<gene>
    <name evidence="2" type="ORF">P8C59_004231</name>
</gene>